<dbReference type="EMBL" id="CM007898">
    <property type="protein sequence ID" value="OTG16782.1"/>
    <property type="molecule type" value="Genomic_DNA"/>
</dbReference>
<feature type="compositionally biased region" description="Polar residues" evidence="1">
    <location>
        <begin position="86"/>
        <end position="99"/>
    </location>
</feature>
<dbReference type="Proteomes" id="UP000215914">
    <property type="component" value="Chromosome 9"/>
</dbReference>
<sequence>MLLRKTIHKTKKFFNKTIQSFKTFIFGGYKKLTKAPSLTLLSTNNLNTRKMQHLDTFYKEFCEQWDTDDNNINQDIKVSEKHDLESNTSMINSRDQGSAASRRVEEQKDVGCSKNVDGVNQSNLLEQKMKELEMMDVKDEEHVLDIEEVLHYYSLLTSPIYQGLVDKFFTDMYSDFNIPQQPVRSDSLNSSIRRLGPLNI</sequence>
<reference evidence="3" key="2">
    <citation type="submission" date="2017-02" db="EMBL/GenBank/DDBJ databases">
        <title>Sunflower complete genome.</title>
        <authorList>
            <person name="Langlade N."/>
            <person name="Munos S."/>
        </authorList>
    </citation>
    <scope>NUCLEOTIDE SEQUENCE [LARGE SCALE GENOMIC DNA]</scope>
    <source>
        <tissue evidence="3">Leaves</tissue>
    </source>
</reference>
<name>A0A251U1U5_HELAN</name>
<dbReference type="InParanoid" id="A0A251U1U5"/>
<dbReference type="OMA" id="FLDMYSD"/>
<dbReference type="PANTHER" id="PTHR35461">
    <property type="entry name" value="BNAANNG14610D PROTEIN"/>
    <property type="match status" value="1"/>
</dbReference>
<dbReference type="PANTHER" id="PTHR35461:SF1">
    <property type="entry name" value="LOW PROTEIN: ATP-DEPENDENT RNA HELICASE-LIKE PROTEIN"/>
    <property type="match status" value="1"/>
</dbReference>
<dbReference type="AlphaFoldDB" id="A0A251U1U5"/>
<protein>
    <recommendedName>
        <fullName evidence="5">OVATE domain-containing protein</fullName>
    </recommendedName>
</protein>
<keyword evidence="4" id="KW-1185">Reference proteome</keyword>
<dbReference type="EMBL" id="MNCJ02000324">
    <property type="protein sequence ID" value="KAF5793262.1"/>
    <property type="molecule type" value="Genomic_DNA"/>
</dbReference>
<accession>A0A251U1U5</accession>
<evidence type="ECO:0000313" key="3">
    <source>
        <dbReference type="EMBL" id="OTG16782.1"/>
    </source>
</evidence>
<dbReference type="STRING" id="4232.A0A251U1U5"/>
<dbReference type="Gramene" id="mRNA:HanXRQr2_Chr09g0415471">
    <property type="protein sequence ID" value="CDS:HanXRQr2_Chr09g0415471.1"/>
    <property type="gene ID" value="HanXRQr2_Chr09g0415471"/>
</dbReference>
<evidence type="ECO:0000256" key="1">
    <source>
        <dbReference type="SAM" id="MobiDB-lite"/>
    </source>
</evidence>
<organism evidence="3 4">
    <name type="scientific">Helianthus annuus</name>
    <name type="common">Common sunflower</name>
    <dbReference type="NCBI Taxonomy" id="4232"/>
    <lineage>
        <taxon>Eukaryota</taxon>
        <taxon>Viridiplantae</taxon>
        <taxon>Streptophyta</taxon>
        <taxon>Embryophyta</taxon>
        <taxon>Tracheophyta</taxon>
        <taxon>Spermatophyta</taxon>
        <taxon>Magnoliopsida</taxon>
        <taxon>eudicotyledons</taxon>
        <taxon>Gunneridae</taxon>
        <taxon>Pentapetalae</taxon>
        <taxon>asterids</taxon>
        <taxon>campanulids</taxon>
        <taxon>Asterales</taxon>
        <taxon>Asteraceae</taxon>
        <taxon>Asteroideae</taxon>
        <taxon>Heliantheae alliance</taxon>
        <taxon>Heliantheae</taxon>
        <taxon>Helianthus</taxon>
    </lineage>
</organism>
<evidence type="ECO:0000313" key="2">
    <source>
        <dbReference type="EMBL" id="KAF5793262.1"/>
    </source>
</evidence>
<reference evidence="2" key="3">
    <citation type="submission" date="2020-06" db="EMBL/GenBank/DDBJ databases">
        <title>Helianthus annuus Genome sequencing and assembly Release 2.</title>
        <authorList>
            <person name="Gouzy J."/>
            <person name="Langlade N."/>
            <person name="Munos S."/>
        </authorList>
    </citation>
    <scope>NUCLEOTIDE SEQUENCE</scope>
    <source>
        <tissue evidence="2">Leaves</tissue>
    </source>
</reference>
<evidence type="ECO:0008006" key="5">
    <source>
        <dbReference type="Google" id="ProtNLM"/>
    </source>
</evidence>
<evidence type="ECO:0000313" key="4">
    <source>
        <dbReference type="Proteomes" id="UP000215914"/>
    </source>
</evidence>
<proteinExistence type="predicted"/>
<feature type="compositionally biased region" description="Basic and acidic residues" evidence="1">
    <location>
        <begin position="102"/>
        <end position="111"/>
    </location>
</feature>
<feature type="region of interest" description="Disordered" evidence="1">
    <location>
        <begin position="83"/>
        <end position="116"/>
    </location>
</feature>
<gene>
    <name evidence="3" type="ORF">HannXRQ_Chr09g0275181</name>
    <name evidence="2" type="ORF">HanXRQr2_Chr09g0415471</name>
</gene>
<dbReference type="OrthoDB" id="1928787at2759"/>
<reference evidence="2 4" key="1">
    <citation type="journal article" date="2017" name="Nature">
        <title>The sunflower genome provides insights into oil metabolism, flowering and Asterid evolution.</title>
        <authorList>
            <person name="Badouin H."/>
            <person name="Gouzy J."/>
            <person name="Grassa C.J."/>
            <person name="Murat F."/>
            <person name="Staton S.E."/>
            <person name="Cottret L."/>
            <person name="Lelandais-Briere C."/>
            <person name="Owens G.L."/>
            <person name="Carrere S."/>
            <person name="Mayjonade B."/>
            <person name="Legrand L."/>
            <person name="Gill N."/>
            <person name="Kane N.C."/>
            <person name="Bowers J.E."/>
            <person name="Hubner S."/>
            <person name="Bellec A."/>
            <person name="Berard A."/>
            <person name="Berges H."/>
            <person name="Blanchet N."/>
            <person name="Boniface M.C."/>
            <person name="Brunel D."/>
            <person name="Catrice O."/>
            <person name="Chaidir N."/>
            <person name="Claudel C."/>
            <person name="Donnadieu C."/>
            <person name="Faraut T."/>
            <person name="Fievet G."/>
            <person name="Helmstetter N."/>
            <person name="King M."/>
            <person name="Knapp S.J."/>
            <person name="Lai Z."/>
            <person name="Le Paslier M.C."/>
            <person name="Lippi Y."/>
            <person name="Lorenzon L."/>
            <person name="Mandel J.R."/>
            <person name="Marage G."/>
            <person name="Marchand G."/>
            <person name="Marquand E."/>
            <person name="Bret-Mestries E."/>
            <person name="Morien E."/>
            <person name="Nambeesan S."/>
            <person name="Nguyen T."/>
            <person name="Pegot-Espagnet P."/>
            <person name="Pouilly N."/>
            <person name="Raftis F."/>
            <person name="Sallet E."/>
            <person name="Schiex T."/>
            <person name="Thomas J."/>
            <person name="Vandecasteele C."/>
            <person name="Vares D."/>
            <person name="Vear F."/>
            <person name="Vautrin S."/>
            <person name="Crespi M."/>
            <person name="Mangin B."/>
            <person name="Burke J.M."/>
            <person name="Salse J."/>
            <person name="Munos S."/>
            <person name="Vincourt P."/>
            <person name="Rieseberg L.H."/>
            <person name="Langlade N.B."/>
        </authorList>
    </citation>
    <scope>NUCLEOTIDE SEQUENCE [LARGE SCALE GENOMIC DNA]</scope>
    <source>
        <strain evidence="4">cv. SF193</strain>
        <tissue evidence="2">Leaves</tissue>
    </source>
</reference>